<reference evidence="2 3" key="1">
    <citation type="submission" date="2014-04" db="EMBL/GenBank/DDBJ databases">
        <authorList>
            <consortium name="DOE Joint Genome Institute"/>
            <person name="Kuo A."/>
            <person name="Kohler A."/>
            <person name="Nagy L.G."/>
            <person name="Floudas D."/>
            <person name="Copeland A."/>
            <person name="Barry K.W."/>
            <person name="Cichocki N."/>
            <person name="Veneault-Fourrey C."/>
            <person name="LaButti K."/>
            <person name="Lindquist E.A."/>
            <person name="Lipzen A."/>
            <person name="Lundell T."/>
            <person name="Morin E."/>
            <person name="Murat C."/>
            <person name="Sun H."/>
            <person name="Tunlid A."/>
            <person name="Henrissat B."/>
            <person name="Grigoriev I.V."/>
            <person name="Hibbett D.S."/>
            <person name="Martin F."/>
            <person name="Nordberg H.P."/>
            <person name="Cantor M.N."/>
            <person name="Hua S.X."/>
        </authorList>
    </citation>
    <scope>NUCLEOTIDE SEQUENCE [LARGE SCALE GENOMIC DNA]</scope>
    <source>
        <strain evidence="2 3">LaAM-08-1</strain>
    </source>
</reference>
<evidence type="ECO:0000256" key="1">
    <source>
        <dbReference type="SAM" id="MobiDB-lite"/>
    </source>
</evidence>
<feature type="region of interest" description="Disordered" evidence="1">
    <location>
        <begin position="1"/>
        <end position="24"/>
    </location>
</feature>
<proteinExistence type="predicted"/>
<dbReference type="AlphaFoldDB" id="A0A0C9XCA5"/>
<evidence type="ECO:0000313" key="2">
    <source>
        <dbReference type="EMBL" id="KIK09885.1"/>
    </source>
</evidence>
<evidence type="ECO:0000313" key="3">
    <source>
        <dbReference type="Proteomes" id="UP000054477"/>
    </source>
</evidence>
<keyword evidence="3" id="KW-1185">Reference proteome</keyword>
<sequence length="80" mass="9044">MRLERWNGGGGETAQNQSQDAPDGTRRFLLAVIVWSHDNNKEVGSWERKTPSRSNFCCREMKAVVLFMINGGGDHLHLDD</sequence>
<dbReference type="HOGENOM" id="CLU_2590120_0_0_1"/>
<protein>
    <submittedName>
        <fullName evidence="2">Uncharacterized protein</fullName>
    </submittedName>
</protein>
<dbReference type="Proteomes" id="UP000054477">
    <property type="component" value="Unassembled WGS sequence"/>
</dbReference>
<accession>A0A0C9XCA5</accession>
<name>A0A0C9XCA5_9AGAR</name>
<gene>
    <name evidence="2" type="ORF">K443DRAFT_303610</name>
</gene>
<organism evidence="2 3">
    <name type="scientific">Laccaria amethystina LaAM-08-1</name>
    <dbReference type="NCBI Taxonomy" id="1095629"/>
    <lineage>
        <taxon>Eukaryota</taxon>
        <taxon>Fungi</taxon>
        <taxon>Dikarya</taxon>
        <taxon>Basidiomycota</taxon>
        <taxon>Agaricomycotina</taxon>
        <taxon>Agaricomycetes</taxon>
        <taxon>Agaricomycetidae</taxon>
        <taxon>Agaricales</taxon>
        <taxon>Agaricineae</taxon>
        <taxon>Hydnangiaceae</taxon>
        <taxon>Laccaria</taxon>
    </lineage>
</organism>
<dbReference type="EMBL" id="KN838537">
    <property type="protein sequence ID" value="KIK09885.1"/>
    <property type="molecule type" value="Genomic_DNA"/>
</dbReference>
<reference evidence="3" key="2">
    <citation type="submission" date="2015-01" db="EMBL/GenBank/DDBJ databases">
        <title>Evolutionary Origins and Diversification of the Mycorrhizal Mutualists.</title>
        <authorList>
            <consortium name="DOE Joint Genome Institute"/>
            <consortium name="Mycorrhizal Genomics Consortium"/>
            <person name="Kohler A."/>
            <person name="Kuo A."/>
            <person name="Nagy L.G."/>
            <person name="Floudas D."/>
            <person name="Copeland A."/>
            <person name="Barry K.W."/>
            <person name="Cichocki N."/>
            <person name="Veneault-Fourrey C."/>
            <person name="LaButti K."/>
            <person name="Lindquist E.A."/>
            <person name="Lipzen A."/>
            <person name="Lundell T."/>
            <person name="Morin E."/>
            <person name="Murat C."/>
            <person name="Riley R."/>
            <person name="Ohm R."/>
            <person name="Sun H."/>
            <person name="Tunlid A."/>
            <person name="Henrissat B."/>
            <person name="Grigoriev I.V."/>
            <person name="Hibbett D.S."/>
            <person name="Martin F."/>
        </authorList>
    </citation>
    <scope>NUCLEOTIDE SEQUENCE [LARGE SCALE GENOMIC DNA]</scope>
    <source>
        <strain evidence="3">LaAM-08-1</strain>
    </source>
</reference>